<protein>
    <submittedName>
        <fullName evidence="3">Transmembrane protein</fullName>
    </submittedName>
</protein>
<evidence type="ECO:0000256" key="1">
    <source>
        <dbReference type="SAM" id="MobiDB-lite"/>
    </source>
</evidence>
<dbReference type="PANTHER" id="PTHR34663:SF9">
    <property type="entry name" value="OS06G0637400 PROTEIN"/>
    <property type="match status" value="1"/>
</dbReference>
<feature type="chain" id="PRO_5015154267" evidence="2">
    <location>
        <begin position="30"/>
        <end position="102"/>
    </location>
</feature>
<organism evidence="3 4">
    <name type="scientific">Parasponia andersonii</name>
    <name type="common">Sponia andersonii</name>
    <dbReference type="NCBI Taxonomy" id="3476"/>
    <lineage>
        <taxon>Eukaryota</taxon>
        <taxon>Viridiplantae</taxon>
        <taxon>Streptophyta</taxon>
        <taxon>Embryophyta</taxon>
        <taxon>Tracheophyta</taxon>
        <taxon>Spermatophyta</taxon>
        <taxon>Magnoliopsida</taxon>
        <taxon>eudicotyledons</taxon>
        <taxon>Gunneridae</taxon>
        <taxon>Pentapetalae</taxon>
        <taxon>rosids</taxon>
        <taxon>fabids</taxon>
        <taxon>Rosales</taxon>
        <taxon>Cannabaceae</taxon>
        <taxon>Parasponia</taxon>
    </lineage>
</organism>
<reference evidence="4" key="1">
    <citation type="submission" date="2016-06" db="EMBL/GenBank/DDBJ databases">
        <title>Parallel loss of symbiosis genes in relatives of nitrogen-fixing non-legume Parasponia.</title>
        <authorList>
            <person name="Van Velzen R."/>
            <person name="Holmer R."/>
            <person name="Bu F."/>
            <person name="Rutten L."/>
            <person name="Van Zeijl A."/>
            <person name="Liu W."/>
            <person name="Santuari L."/>
            <person name="Cao Q."/>
            <person name="Sharma T."/>
            <person name="Shen D."/>
            <person name="Roswanjaya Y."/>
            <person name="Wardhani T."/>
            <person name="Kalhor M.S."/>
            <person name="Jansen J."/>
            <person name="Van den Hoogen J."/>
            <person name="Gungor B."/>
            <person name="Hartog M."/>
            <person name="Hontelez J."/>
            <person name="Verver J."/>
            <person name="Yang W.-C."/>
            <person name="Schijlen E."/>
            <person name="Repin R."/>
            <person name="Schilthuizen M."/>
            <person name="Schranz E."/>
            <person name="Heidstra R."/>
            <person name="Miyata K."/>
            <person name="Fedorova E."/>
            <person name="Kohlen W."/>
            <person name="Bisseling T."/>
            <person name="Smit S."/>
            <person name="Geurts R."/>
        </authorList>
    </citation>
    <scope>NUCLEOTIDE SEQUENCE [LARGE SCALE GENOMIC DNA]</scope>
    <source>
        <strain evidence="4">cv. WU1-14</strain>
    </source>
</reference>
<dbReference type="GO" id="GO:0050793">
    <property type="term" value="P:regulation of developmental process"/>
    <property type="evidence" value="ECO:0007669"/>
    <property type="project" value="InterPro"/>
</dbReference>
<keyword evidence="3" id="KW-0812">Transmembrane</keyword>
<keyword evidence="3" id="KW-0472">Membrane</keyword>
<evidence type="ECO:0000256" key="2">
    <source>
        <dbReference type="SAM" id="SignalP"/>
    </source>
</evidence>
<dbReference type="OrthoDB" id="1936010at2759"/>
<keyword evidence="4" id="KW-1185">Reference proteome</keyword>
<dbReference type="EMBL" id="JXTB01000027">
    <property type="protein sequence ID" value="PON74700.1"/>
    <property type="molecule type" value="Genomic_DNA"/>
</dbReference>
<gene>
    <name evidence="3" type="ORF">PanWU01x14_047590</name>
</gene>
<feature type="signal peptide" evidence="2">
    <location>
        <begin position="1"/>
        <end position="29"/>
    </location>
</feature>
<dbReference type="GO" id="GO:0045087">
    <property type="term" value="P:innate immune response"/>
    <property type="evidence" value="ECO:0007669"/>
    <property type="project" value="InterPro"/>
</dbReference>
<dbReference type="InterPro" id="IPR044700">
    <property type="entry name" value="PIP2/PIPL1"/>
</dbReference>
<dbReference type="Proteomes" id="UP000237105">
    <property type="component" value="Unassembled WGS sequence"/>
</dbReference>
<accession>A0A2P5DN42</accession>
<name>A0A2P5DN42_PARAD</name>
<keyword evidence="2" id="KW-0732">Signal</keyword>
<feature type="region of interest" description="Disordered" evidence="1">
    <location>
        <begin position="78"/>
        <end position="102"/>
    </location>
</feature>
<evidence type="ECO:0000313" key="4">
    <source>
        <dbReference type="Proteomes" id="UP000237105"/>
    </source>
</evidence>
<dbReference type="PANTHER" id="PTHR34663">
    <property type="entry name" value="OS06G0637400 PROTEIN"/>
    <property type="match status" value="1"/>
</dbReference>
<sequence length="102" mass="11131">MARGPSFLSFSIILFSLLLSFIVPSPIESRPVKKSRSQNDFYMVKEIEGLVSMNKKSTATSAPGPSAQRHRFELVQTLKWAKNSGPSPGQGHKNGPEAGSKK</sequence>
<evidence type="ECO:0000313" key="3">
    <source>
        <dbReference type="EMBL" id="PON74700.1"/>
    </source>
</evidence>
<proteinExistence type="predicted"/>
<comment type="caution">
    <text evidence="3">The sequence shown here is derived from an EMBL/GenBank/DDBJ whole genome shotgun (WGS) entry which is preliminary data.</text>
</comment>
<dbReference type="AlphaFoldDB" id="A0A2P5DN42"/>